<dbReference type="EMBL" id="WHJF01000001">
    <property type="protein sequence ID" value="NHZ60727.1"/>
    <property type="molecule type" value="Genomic_DNA"/>
</dbReference>
<gene>
    <name evidence="1" type="ORF">F1735_00110</name>
</gene>
<protein>
    <submittedName>
        <fullName evidence="1">Uncharacterized protein</fullName>
    </submittedName>
</protein>
<dbReference type="Proteomes" id="UP000610594">
    <property type="component" value="Unassembled WGS sequence"/>
</dbReference>
<proteinExistence type="predicted"/>
<organism evidence="1 2">
    <name type="scientific">Massilia genomosp. 1</name>
    <dbReference type="NCBI Taxonomy" id="2609280"/>
    <lineage>
        <taxon>Bacteria</taxon>
        <taxon>Pseudomonadati</taxon>
        <taxon>Pseudomonadota</taxon>
        <taxon>Betaproteobacteria</taxon>
        <taxon>Burkholderiales</taxon>
        <taxon>Oxalobacteraceae</taxon>
        <taxon>Telluria group</taxon>
        <taxon>Massilia</taxon>
    </lineage>
</organism>
<evidence type="ECO:0000313" key="1">
    <source>
        <dbReference type="EMBL" id="NHZ60727.1"/>
    </source>
</evidence>
<name>A0ABX0MNC4_9BURK</name>
<sequence length="79" mass="8673">MRSLLDTLERLGYVQERRSGASAVYLQKLPRVLRWNEGALRIAQHRGTIVVSGPRSIVGRMRKALLSAAPGCVTGNISN</sequence>
<comment type="caution">
    <text evidence="1">The sequence shown here is derived from an EMBL/GenBank/DDBJ whole genome shotgun (WGS) entry which is preliminary data.</text>
</comment>
<evidence type="ECO:0000313" key="2">
    <source>
        <dbReference type="Proteomes" id="UP000610594"/>
    </source>
</evidence>
<reference evidence="1 2" key="1">
    <citation type="submission" date="2019-10" db="EMBL/GenBank/DDBJ databases">
        <title>Taxonomy of Antarctic Massilia spp.: description of Massilia rubra sp. nov., Massilia aquatica sp. nov., Massilia mucilaginosa sp. nov., Massilia frigida sp. nov. isolated from streams, lakes and regoliths.</title>
        <authorList>
            <person name="Holochova P."/>
            <person name="Sedlacek I."/>
            <person name="Kralova S."/>
            <person name="Maslanova I."/>
            <person name="Busse H.-J."/>
            <person name="Stankova E."/>
            <person name="Vrbovska V."/>
            <person name="Kovarovic V."/>
            <person name="Bartak M."/>
            <person name="Svec P."/>
            <person name="Pantucek R."/>
        </authorList>
    </citation>
    <scope>NUCLEOTIDE SEQUENCE [LARGE SCALE GENOMIC DNA]</scope>
    <source>
        <strain evidence="1 2">CCM 8694</strain>
    </source>
</reference>
<keyword evidence="2" id="KW-1185">Reference proteome</keyword>
<accession>A0ABX0MNC4</accession>